<feature type="signal peptide" evidence="3">
    <location>
        <begin position="1"/>
        <end position="25"/>
    </location>
</feature>
<organism evidence="5 6">
    <name type="scientific">Actinorhabdospora filicis</name>
    <dbReference type="NCBI Taxonomy" id="1785913"/>
    <lineage>
        <taxon>Bacteria</taxon>
        <taxon>Bacillati</taxon>
        <taxon>Actinomycetota</taxon>
        <taxon>Actinomycetes</taxon>
        <taxon>Micromonosporales</taxon>
        <taxon>Micromonosporaceae</taxon>
        <taxon>Actinorhabdospora</taxon>
    </lineage>
</organism>
<dbReference type="SUPFAM" id="SSF53822">
    <property type="entry name" value="Periplasmic binding protein-like I"/>
    <property type="match status" value="1"/>
</dbReference>
<dbReference type="Pfam" id="PF13458">
    <property type="entry name" value="Peripla_BP_6"/>
    <property type="match status" value="1"/>
</dbReference>
<keyword evidence="2 3" id="KW-0732">Signal</keyword>
<evidence type="ECO:0000313" key="6">
    <source>
        <dbReference type="Proteomes" id="UP001165079"/>
    </source>
</evidence>
<feature type="chain" id="PRO_5040812747" evidence="3">
    <location>
        <begin position="26"/>
        <end position="382"/>
    </location>
</feature>
<comment type="caution">
    <text evidence="5">The sequence shown here is derived from an EMBL/GenBank/DDBJ whole genome shotgun (WGS) entry which is preliminary data.</text>
</comment>
<dbReference type="InterPro" id="IPR028082">
    <property type="entry name" value="Peripla_BP_I"/>
</dbReference>
<dbReference type="PROSITE" id="PS51257">
    <property type="entry name" value="PROKAR_LIPOPROTEIN"/>
    <property type="match status" value="1"/>
</dbReference>
<evidence type="ECO:0000256" key="3">
    <source>
        <dbReference type="SAM" id="SignalP"/>
    </source>
</evidence>
<accession>A0A9W6W9T6</accession>
<dbReference type="CDD" id="cd06342">
    <property type="entry name" value="PBP1_ABC_LIVBP-like"/>
    <property type="match status" value="1"/>
</dbReference>
<dbReference type="Gene3D" id="3.40.50.2300">
    <property type="match status" value="2"/>
</dbReference>
<keyword evidence="6" id="KW-1185">Reference proteome</keyword>
<reference evidence="5" key="1">
    <citation type="submission" date="2023-03" db="EMBL/GenBank/DDBJ databases">
        <title>Actinorhabdospora filicis NBRC 111898.</title>
        <authorList>
            <person name="Ichikawa N."/>
            <person name="Sato H."/>
            <person name="Tonouchi N."/>
        </authorList>
    </citation>
    <scope>NUCLEOTIDE SEQUENCE</scope>
    <source>
        <strain evidence="5">NBRC 111898</strain>
    </source>
</reference>
<dbReference type="InterPro" id="IPR028081">
    <property type="entry name" value="Leu-bd"/>
</dbReference>
<gene>
    <name evidence="5" type="ORF">Afil01_37860</name>
</gene>
<dbReference type="EMBL" id="BSTX01000002">
    <property type="protein sequence ID" value="GLZ78979.1"/>
    <property type="molecule type" value="Genomic_DNA"/>
</dbReference>
<dbReference type="PANTHER" id="PTHR47151">
    <property type="entry name" value="LEU/ILE/VAL-BINDING ABC TRANSPORTER SUBUNIT"/>
    <property type="match status" value="1"/>
</dbReference>
<evidence type="ECO:0000313" key="5">
    <source>
        <dbReference type="EMBL" id="GLZ78979.1"/>
    </source>
</evidence>
<evidence type="ECO:0000259" key="4">
    <source>
        <dbReference type="Pfam" id="PF13458"/>
    </source>
</evidence>
<evidence type="ECO:0000256" key="1">
    <source>
        <dbReference type="ARBA" id="ARBA00010062"/>
    </source>
</evidence>
<comment type="similarity">
    <text evidence="1">Belongs to the leucine-binding protein family.</text>
</comment>
<protein>
    <submittedName>
        <fullName evidence="5">Branched chain amino acid ABC transporter substrate-binding protein</fullName>
    </submittedName>
</protein>
<dbReference type="AlphaFoldDB" id="A0A9W6W9T6"/>
<name>A0A9W6W9T6_9ACTN</name>
<dbReference type="RefSeq" id="WP_285664111.1">
    <property type="nucleotide sequence ID" value="NZ_BSTX01000002.1"/>
</dbReference>
<proteinExistence type="inferred from homology"/>
<sequence length="382" mass="39407">MRRNLVRALTGVAVAAALIGTAACAPSDKSGDNGDGKSCTYKIAMMGPITGDNAGLGKPILQAVQLAVEKHNSAHADKCVTLEQADDKGDSSVAPGLAQGLVANASVLGVVGPAFSGPTSATGSIFEGGKLPIISASATRPDLSTKGWTTFHRSLGNDASQGPAVGKFIKESLKASKVFVIDDTSDYGTGLSEESKKALGSAVVGYEQIQPKQTDFSAVVAKVKTAAPDVVFFAGYYAEGGPLAKQIKGTGIKTTFVGPDGIKDQGFITGAADAAEGSIVTCPCIPAEKATGTFAADYKARFKEDAGTYAAEAFDAANVFLDGITSGVTDRAKMLDFVNKYDKDGVSKHIKFDAHGEIAADQIVIWTYDVKGGQIIAREPIK</sequence>
<feature type="domain" description="Leucine-binding protein" evidence="4">
    <location>
        <begin position="40"/>
        <end position="361"/>
    </location>
</feature>
<evidence type="ECO:0000256" key="2">
    <source>
        <dbReference type="ARBA" id="ARBA00022729"/>
    </source>
</evidence>
<dbReference type="PANTHER" id="PTHR47151:SF2">
    <property type="entry name" value="AMINO ACID BINDING PROTEIN"/>
    <property type="match status" value="1"/>
</dbReference>
<dbReference type="Proteomes" id="UP001165079">
    <property type="component" value="Unassembled WGS sequence"/>
</dbReference>